<comment type="similarity">
    <text evidence="5">Belongs to the bacterial solute-binding protein PotD/PotF family.</text>
</comment>
<evidence type="ECO:0000256" key="2">
    <source>
        <dbReference type="ARBA" id="ARBA00022448"/>
    </source>
</evidence>
<comment type="function">
    <text evidence="5">Required for the activity of the bacterial periplasmic transport system of putrescine.</text>
</comment>
<organism evidence="7 8">
    <name type="scientific">Collimonas arenae</name>
    <dbReference type="NCBI Taxonomy" id="279058"/>
    <lineage>
        <taxon>Bacteria</taxon>
        <taxon>Pseudomonadati</taxon>
        <taxon>Pseudomonadota</taxon>
        <taxon>Betaproteobacteria</taxon>
        <taxon>Burkholderiales</taxon>
        <taxon>Oxalobacteraceae</taxon>
        <taxon>Collimonas</taxon>
    </lineage>
</organism>
<dbReference type="GO" id="GO:0042597">
    <property type="term" value="C:periplasmic space"/>
    <property type="evidence" value="ECO:0007669"/>
    <property type="project" value="UniProtKB-SubCell"/>
</dbReference>
<dbReference type="Proteomes" id="UP000071778">
    <property type="component" value="Chromosome"/>
</dbReference>
<reference evidence="7 8" key="1">
    <citation type="submission" date="2015-11" db="EMBL/GenBank/DDBJ databases">
        <title>Exploring the genomic traits of fungus-feeding bacterial genus Collimonas.</title>
        <authorList>
            <person name="Song C."/>
            <person name="Schmidt R."/>
            <person name="de Jager V."/>
            <person name="Krzyzanowska D."/>
            <person name="Jongedijk E."/>
            <person name="Cankar K."/>
            <person name="Beekwilder J."/>
            <person name="van Veen A."/>
            <person name="de Boer W."/>
            <person name="van Veen J.A."/>
            <person name="Garbeva P."/>
        </authorList>
    </citation>
    <scope>NUCLEOTIDE SEQUENCE [LARGE SCALE GENOMIC DNA]</scope>
    <source>
        <strain evidence="7 8">Ter282</strain>
    </source>
</reference>
<feature type="signal peptide" evidence="6">
    <location>
        <begin position="1"/>
        <end position="19"/>
    </location>
</feature>
<dbReference type="InterPro" id="IPR001188">
    <property type="entry name" value="Sperm_putr-bd"/>
</dbReference>
<comment type="subcellular location">
    <subcellularLocation>
        <location evidence="1 5">Periplasm</location>
    </subcellularLocation>
</comment>
<keyword evidence="8" id="KW-1185">Reference proteome</keyword>
<feature type="chain" id="PRO_5007277832" description="Putrescine-binding periplasmic protein" evidence="6">
    <location>
        <begin position="20"/>
        <end position="353"/>
    </location>
</feature>
<accession>A0A127QEG1</accession>
<evidence type="ECO:0000256" key="4">
    <source>
        <dbReference type="ARBA" id="ARBA00022764"/>
    </source>
</evidence>
<dbReference type="SUPFAM" id="SSF53850">
    <property type="entry name" value="Periplasmic binding protein-like II"/>
    <property type="match status" value="1"/>
</dbReference>
<evidence type="ECO:0000313" key="8">
    <source>
        <dbReference type="Proteomes" id="UP000071778"/>
    </source>
</evidence>
<proteinExistence type="inferred from homology"/>
<dbReference type="Gene3D" id="3.40.190.10">
    <property type="entry name" value="Periplasmic binding protein-like II"/>
    <property type="match status" value="2"/>
</dbReference>
<keyword evidence="4 5" id="KW-0574">Periplasm</keyword>
<dbReference type="PANTHER" id="PTHR30222:SF17">
    <property type="entry name" value="SPERMIDINE_PUTRESCINE-BINDING PERIPLASMIC PROTEIN"/>
    <property type="match status" value="1"/>
</dbReference>
<dbReference type="PATRIC" id="fig|279058.17.peg.681"/>
<protein>
    <recommendedName>
        <fullName evidence="5">Putrescine-binding periplasmic protein</fullName>
    </recommendedName>
</protein>
<dbReference type="CDD" id="cd13590">
    <property type="entry name" value="PBP2_PotD_PotF_like"/>
    <property type="match status" value="1"/>
</dbReference>
<dbReference type="AlphaFoldDB" id="A0A127QEG1"/>
<name>A0A127QEG1_9BURK</name>
<dbReference type="PANTHER" id="PTHR30222">
    <property type="entry name" value="SPERMIDINE/PUTRESCINE-BINDING PERIPLASMIC PROTEIN"/>
    <property type="match status" value="1"/>
</dbReference>
<evidence type="ECO:0000313" key="7">
    <source>
        <dbReference type="EMBL" id="AMP08439.1"/>
    </source>
</evidence>
<evidence type="ECO:0000256" key="5">
    <source>
        <dbReference type="PIRNR" id="PIRNR019574"/>
    </source>
</evidence>
<evidence type="ECO:0000256" key="1">
    <source>
        <dbReference type="ARBA" id="ARBA00004418"/>
    </source>
</evidence>
<evidence type="ECO:0000256" key="6">
    <source>
        <dbReference type="SAM" id="SignalP"/>
    </source>
</evidence>
<gene>
    <name evidence="7" type="ORF">CAter282_0630</name>
</gene>
<dbReference type="PRINTS" id="PR00909">
    <property type="entry name" value="SPERMDNBNDNG"/>
</dbReference>
<keyword evidence="2 5" id="KW-0813">Transport</keyword>
<dbReference type="OrthoDB" id="9769319at2"/>
<evidence type="ECO:0000256" key="3">
    <source>
        <dbReference type="ARBA" id="ARBA00022729"/>
    </source>
</evidence>
<dbReference type="InterPro" id="IPR006059">
    <property type="entry name" value="SBP"/>
</dbReference>
<dbReference type="GO" id="GO:0015846">
    <property type="term" value="P:polyamine transport"/>
    <property type="evidence" value="ECO:0007669"/>
    <property type="project" value="InterPro"/>
</dbReference>
<dbReference type="PIRSF" id="PIRSF019574">
    <property type="entry name" value="Periplasmic_polyamine_BP"/>
    <property type="match status" value="1"/>
</dbReference>
<keyword evidence="3 6" id="KW-0732">Signal</keyword>
<sequence length="353" mass="39281">MKKLLAIATLLFASFTAHAADELHLYNWNNYIAPETVQRFETFCKCKVVQTYYGDNEEMLAKLAAGAKGYDIIIPTGNALDALIKQQALLPLDKAQLPNLKNINPAYLNTDFDKGNKYSVPYAYTVTLLGYNDQKMKELGIPVDSWAAIFDPKILAKIKGKVTVLDSANELMAAALKYLGYSANDTDEQHWQQAKDVILKAKPYWAAFNGSSYIKELTVGNIWLVHGYSNDIFQADVDAQKAGRKFRIRHALPKEGAVLALDSMVIHKAAPRPDLALKFINFMLDGKNAAELSNLIGSGNPNADAAKYIKPEIANNPAIFPDKAGFAKLEMLKDLNGKQRRAINRIWTEIRAR</sequence>
<dbReference type="EMBL" id="CP013235">
    <property type="protein sequence ID" value="AMP08439.1"/>
    <property type="molecule type" value="Genomic_DNA"/>
</dbReference>
<dbReference type="RefSeq" id="WP_061532221.1">
    <property type="nucleotide sequence ID" value="NZ_CP013233.1"/>
</dbReference>
<dbReference type="GO" id="GO:0019808">
    <property type="term" value="F:polyamine binding"/>
    <property type="evidence" value="ECO:0007669"/>
    <property type="project" value="InterPro"/>
</dbReference>
<dbReference type="Pfam" id="PF13416">
    <property type="entry name" value="SBP_bac_8"/>
    <property type="match status" value="1"/>
</dbReference>